<dbReference type="Gene3D" id="3.50.50.60">
    <property type="entry name" value="FAD/NAD(P)-binding domain"/>
    <property type="match status" value="1"/>
</dbReference>
<dbReference type="Pfam" id="PF04820">
    <property type="entry name" value="Trp_halogenase"/>
    <property type="match status" value="1"/>
</dbReference>
<dbReference type="EMBL" id="JAEVLS010000003">
    <property type="protein sequence ID" value="MBM0106252.1"/>
    <property type="molecule type" value="Genomic_DNA"/>
</dbReference>
<gene>
    <name evidence="1" type="ORF">JM946_16080</name>
</gene>
<proteinExistence type="predicted"/>
<dbReference type="Proteomes" id="UP000661077">
    <property type="component" value="Unassembled WGS sequence"/>
</dbReference>
<evidence type="ECO:0000313" key="1">
    <source>
        <dbReference type="EMBL" id="MBM0106252.1"/>
    </source>
</evidence>
<protein>
    <submittedName>
        <fullName evidence="1">Tryptophan 7-halogenase</fullName>
    </submittedName>
</protein>
<name>A0ABS1WZ51_9GAMM</name>
<accession>A0ABS1WZ51</accession>
<dbReference type="InterPro" id="IPR036188">
    <property type="entry name" value="FAD/NAD-bd_sf"/>
</dbReference>
<comment type="caution">
    <text evidence="1">The sequence shown here is derived from an EMBL/GenBank/DDBJ whole genome shotgun (WGS) entry which is preliminary data.</text>
</comment>
<dbReference type="SUPFAM" id="SSF51905">
    <property type="entry name" value="FAD/NAD(P)-binding domain"/>
    <property type="match status" value="1"/>
</dbReference>
<reference evidence="1 2" key="1">
    <citation type="journal article" date="2021" name="Int. J. Syst. Evol. Microbiol.">
        <title>Steroidobacter gossypii sp. nov., isolated from soil of cotton cropping field.</title>
        <authorList>
            <person name="Huang R."/>
            <person name="Yang S."/>
            <person name="Zhen C."/>
            <person name="Liu W."/>
        </authorList>
    </citation>
    <scope>NUCLEOTIDE SEQUENCE [LARGE SCALE GENOMIC DNA]</scope>
    <source>
        <strain evidence="1 2">S1-65</strain>
    </source>
</reference>
<keyword evidence="2" id="KW-1185">Reference proteome</keyword>
<dbReference type="PANTHER" id="PTHR43747:SF4">
    <property type="entry name" value="FLAVIN-DEPENDENT TRYPTOPHAN HALOGENASE"/>
    <property type="match status" value="1"/>
</dbReference>
<dbReference type="PIRSF" id="PIRSF011396">
    <property type="entry name" value="Trp_halogenase"/>
    <property type="match status" value="1"/>
</dbReference>
<dbReference type="InterPro" id="IPR006905">
    <property type="entry name" value="Flavin_halogenase"/>
</dbReference>
<dbReference type="PANTHER" id="PTHR43747">
    <property type="entry name" value="FAD-BINDING PROTEIN"/>
    <property type="match status" value="1"/>
</dbReference>
<dbReference type="RefSeq" id="WP_203168363.1">
    <property type="nucleotide sequence ID" value="NZ_JAEVLS010000003.1"/>
</dbReference>
<evidence type="ECO:0000313" key="2">
    <source>
        <dbReference type="Proteomes" id="UP000661077"/>
    </source>
</evidence>
<dbReference type="InterPro" id="IPR033856">
    <property type="entry name" value="Trp_halogen"/>
</dbReference>
<sequence length="495" mass="56301">MSVTPVKRVVIAGGGTAGWITAAALSHQLGPLLEITLVESEEIGTIGVGESTVPPIRVFHQLLGIDEQEFMRSVSATFKLGVWFENWGQIGDRYIHPFGRHGKPTWLCEFHHFWLHGLRHGLNSELGEYCVEWLAAKQGRFGTSPQSDINYAYQVDATVYARFLRRFAENKGVRRVEGKIKSVQQHPTTGFIESLTLESERVVPGDLFIDCTGFRGLLIEQTLHTGFEDWSHWLPCDSAVAVQTEITAPPNPYTCVIAHEAGWRWLIPLQHRMGNGVVYCSRYLSDEDAKQKLLQAVSGNPIRPPFVLKFKPGRRRLTWNKNVVAIGLSSGFVEPLESTAIHVIMTAATRLMQMFPLDGVRQSFVDQFNDESRLEMERIRDFIILHYHITERDDSPFWRYCKNMDIPESLARRIELFKEGGHAYQAEGELFRVDSWVQVLLGQGIVPKHYHPSPRGMQERELARVLNGLRNQVAQTVAKLPRHQDFINSYCRTTA</sequence>
<dbReference type="InterPro" id="IPR050816">
    <property type="entry name" value="Flavin-dep_Halogenase_NPB"/>
</dbReference>
<organism evidence="1 2">
    <name type="scientific">Steroidobacter gossypii</name>
    <dbReference type="NCBI Taxonomy" id="2805490"/>
    <lineage>
        <taxon>Bacteria</taxon>
        <taxon>Pseudomonadati</taxon>
        <taxon>Pseudomonadota</taxon>
        <taxon>Gammaproteobacteria</taxon>
        <taxon>Steroidobacterales</taxon>
        <taxon>Steroidobacteraceae</taxon>
        <taxon>Steroidobacter</taxon>
    </lineage>
</organism>